<name>A0A4V3CWK0_9HYPH</name>
<feature type="signal peptide" evidence="1">
    <location>
        <begin position="1"/>
        <end position="20"/>
    </location>
</feature>
<evidence type="ECO:0000313" key="3">
    <source>
        <dbReference type="Proteomes" id="UP000294547"/>
    </source>
</evidence>
<evidence type="ECO:0008006" key="4">
    <source>
        <dbReference type="Google" id="ProtNLM"/>
    </source>
</evidence>
<sequence length="415" mass="43850">MRLSFGMCAAFFLMQAGALAAPVNDMFAKRIQISPADLAASGNAEMIQGSLVDATIELGEPSFSVESPGQFSVWYSYKAEKTGIHLFALIPEDDAYRSSLQLELFAGTSIRGLKRLGKAGGPMQQLPFVPYNLVAGRTYVLRVSTALSYAGTDSYFALAVRNTGPKGGVALLPDHSLERTIVDDVIEAGIGFVGARFLAINTAQKPVTITTTNVHLGPQGHYLGSAFSRTATLPAAELGSNATAGWALLGSSVIAGPAVATTAVPVTVRAGSARLTARYHVVSRTTSPTTTLEASFPKISNPVRIPYGTSRTVGLDVRNTGFRDAVGCRLVGFSRTADPFDYGRYSAELKWKLGAAANSPTFAVPAGGRATLAVTLRPLWPGIVHPAARILVNCANTPAFRNRPMTTNAIEIDAR</sequence>
<gene>
    <name evidence="2" type="ORF">EDD54_0567</name>
</gene>
<organism evidence="2 3">
    <name type="scientific">Oharaeibacter diazotrophicus</name>
    <dbReference type="NCBI Taxonomy" id="1920512"/>
    <lineage>
        <taxon>Bacteria</taxon>
        <taxon>Pseudomonadati</taxon>
        <taxon>Pseudomonadota</taxon>
        <taxon>Alphaproteobacteria</taxon>
        <taxon>Hyphomicrobiales</taxon>
        <taxon>Pleomorphomonadaceae</taxon>
        <taxon>Oharaeibacter</taxon>
    </lineage>
</organism>
<comment type="caution">
    <text evidence="2">The sequence shown here is derived from an EMBL/GenBank/DDBJ whole genome shotgun (WGS) entry which is preliminary data.</text>
</comment>
<keyword evidence="1" id="KW-0732">Signal</keyword>
<reference evidence="2 3" key="1">
    <citation type="submission" date="2019-03" db="EMBL/GenBank/DDBJ databases">
        <title>Genomic Encyclopedia of Type Strains, Phase IV (KMG-IV): sequencing the most valuable type-strain genomes for metagenomic binning, comparative biology and taxonomic classification.</title>
        <authorList>
            <person name="Goeker M."/>
        </authorList>
    </citation>
    <scope>NUCLEOTIDE SEQUENCE [LARGE SCALE GENOMIC DNA]</scope>
    <source>
        <strain evidence="2 3">DSM 102969</strain>
    </source>
</reference>
<dbReference type="EMBL" id="SNXY01000006">
    <property type="protein sequence ID" value="TDP86688.1"/>
    <property type="molecule type" value="Genomic_DNA"/>
</dbReference>
<evidence type="ECO:0000256" key="1">
    <source>
        <dbReference type="SAM" id="SignalP"/>
    </source>
</evidence>
<accession>A0A4V3CWK0</accession>
<proteinExistence type="predicted"/>
<evidence type="ECO:0000313" key="2">
    <source>
        <dbReference type="EMBL" id="TDP86688.1"/>
    </source>
</evidence>
<protein>
    <recommendedName>
        <fullName evidence="4">Repeat protein (TIGR01451 family)</fullName>
    </recommendedName>
</protein>
<dbReference type="AlphaFoldDB" id="A0A4V3CWK0"/>
<keyword evidence="3" id="KW-1185">Reference proteome</keyword>
<dbReference type="OrthoDB" id="954626at2"/>
<dbReference type="RefSeq" id="WP_126536772.1">
    <property type="nucleotide sequence ID" value="NZ_BSPM01000008.1"/>
</dbReference>
<feature type="chain" id="PRO_5020878124" description="Repeat protein (TIGR01451 family)" evidence="1">
    <location>
        <begin position="21"/>
        <end position="415"/>
    </location>
</feature>
<dbReference type="Proteomes" id="UP000294547">
    <property type="component" value="Unassembled WGS sequence"/>
</dbReference>